<evidence type="ECO:0000256" key="1">
    <source>
        <dbReference type="ARBA" id="ARBA00004141"/>
    </source>
</evidence>
<dbReference type="PROSITE" id="PS00650">
    <property type="entry name" value="G_PROTEIN_RECEP_F2_2"/>
    <property type="match status" value="1"/>
</dbReference>
<keyword evidence="5 8" id="KW-0472">Membrane</keyword>
<dbReference type="OrthoDB" id="6022368at2759"/>
<dbReference type="STRING" id="400727.A0A2T7P9M3"/>
<dbReference type="EMBL" id="PZQS01000005">
    <property type="protein sequence ID" value="PVD30118.1"/>
    <property type="molecule type" value="Genomic_DNA"/>
</dbReference>
<dbReference type="InterPro" id="IPR003051">
    <property type="entry name" value="GPCR_2_CRF_rcpt"/>
</dbReference>
<dbReference type="SUPFAM" id="SSF81321">
    <property type="entry name" value="Family A G protein-coupled receptor-like"/>
    <property type="match status" value="1"/>
</dbReference>
<feature type="transmembrane region" description="Helical" evidence="8">
    <location>
        <begin position="80"/>
        <end position="101"/>
    </location>
</feature>
<keyword evidence="2 8" id="KW-0812">Transmembrane</keyword>
<dbReference type="GO" id="GO:0007166">
    <property type="term" value="P:cell surface receptor signaling pathway"/>
    <property type="evidence" value="ECO:0007669"/>
    <property type="project" value="InterPro"/>
</dbReference>
<dbReference type="GO" id="GO:0017046">
    <property type="term" value="F:peptide hormone binding"/>
    <property type="evidence" value="ECO:0007669"/>
    <property type="project" value="TreeGrafter"/>
</dbReference>
<comment type="caution">
    <text evidence="10">The sequence shown here is derived from an EMBL/GenBank/DDBJ whole genome shotgun (WGS) entry which is preliminary data.</text>
</comment>
<gene>
    <name evidence="10" type="ORF">C0Q70_09380</name>
</gene>
<feature type="region of interest" description="Disordered" evidence="7">
    <location>
        <begin position="340"/>
        <end position="369"/>
    </location>
</feature>
<protein>
    <recommendedName>
        <fullName evidence="9">G-protein coupled receptors family 2 profile 2 domain-containing protein</fullName>
    </recommendedName>
</protein>
<evidence type="ECO:0000256" key="2">
    <source>
        <dbReference type="ARBA" id="ARBA00022692"/>
    </source>
</evidence>
<feature type="transmembrane region" description="Helical" evidence="8">
    <location>
        <begin position="269"/>
        <end position="290"/>
    </location>
</feature>
<keyword evidence="3" id="KW-0732">Signal</keyword>
<evidence type="ECO:0000313" key="10">
    <source>
        <dbReference type="EMBL" id="PVD30118.1"/>
    </source>
</evidence>
<feature type="transmembrane region" description="Helical" evidence="8">
    <location>
        <begin position="121"/>
        <end position="143"/>
    </location>
</feature>
<dbReference type="GO" id="GO:0008528">
    <property type="term" value="F:G protein-coupled peptide receptor activity"/>
    <property type="evidence" value="ECO:0007669"/>
    <property type="project" value="TreeGrafter"/>
</dbReference>
<dbReference type="GO" id="GO:0007188">
    <property type="term" value="P:adenylate cyclase-modulating G protein-coupled receptor signaling pathway"/>
    <property type="evidence" value="ECO:0007669"/>
    <property type="project" value="TreeGrafter"/>
</dbReference>
<feature type="transmembrane region" description="Helical" evidence="8">
    <location>
        <begin position="239"/>
        <end position="257"/>
    </location>
</feature>
<feature type="domain" description="G-protein coupled receptors family 2 profile 2" evidence="9">
    <location>
        <begin position="43"/>
        <end position="291"/>
    </location>
</feature>
<dbReference type="InterPro" id="IPR017981">
    <property type="entry name" value="GPCR_2-like_7TM"/>
</dbReference>
<evidence type="ECO:0000256" key="4">
    <source>
        <dbReference type="ARBA" id="ARBA00022989"/>
    </source>
</evidence>
<keyword evidence="6" id="KW-1015">Disulfide bond</keyword>
<dbReference type="PRINTS" id="PR00249">
    <property type="entry name" value="GPCRSECRETIN"/>
</dbReference>
<dbReference type="Pfam" id="PF00002">
    <property type="entry name" value="7tm_2"/>
    <property type="match status" value="1"/>
</dbReference>
<accession>A0A2T7P9M3</accession>
<dbReference type="PRINTS" id="PR01279">
    <property type="entry name" value="CRFRECEPTOR"/>
</dbReference>
<organism evidence="10 11">
    <name type="scientific">Pomacea canaliculata</name>
    <name type="common">Golden apple snail</name>
    <dbReference type="NCBI Taxonomy" id="400727"/>
    <lineage>
        <taxon>Eukaryota</taxon>
        <taxon>Metazoa</taxon>
        <taxon>Spiralia</taxon>
        <taxon>Lophotrochozoa</taxon>
        <taxon>Mollusca</taxon>
        <taxon>Gastropoda</taxon>
        <taxon>Caenogastropoda</taxon>
        <taxon>Architaenioglossa</taxon>
        <taxon>Ampullarioidea</taxon>
        <taxon>Ampullariidae</taxon>
        <taxon>Pomacea</taxon>
    </lineage>
</organism>
<feature type="transmembrane region" description="Helical" evidence="8">
    <location>
        <begin position="155"/>
        <end position="176"/>
    </location>
</feature>
<evidence type="ECO:0000256" key="6">
    <source>
        <dbReference type="ARBA" id="ARBA00023157"/>
    </source>
</evidence>
<evidence type="ECO:0000256" key="7">
    <source>
        <dbReference type="SAM" id="MobiDB-lite"/>
    </source>
</evidence>
<dbReference type="InterPro" id="IPR000832">
    <property type="entry name" value="GPCR_2_secretin-like"/>
</dbReference>
<feature type="transmembrane region" description="Helical" evidence="8">
    <location>
        <begin position="45"/>
        <end position="68"/>
    </location>
</feature>
<dbReference type="Gene3D" id="1.20.1070.10">
    <property type="entry name" value="Rhodopsin 7-helix transmembrane proteins"/>
    <property type="match status" value="1"/>
</dbReference>
<evidence type="ECO:0000259" key="9">
    <source>
        <dbReference type="PROSITE" id="PS50261"/>
    </source>
</evidence>
<dbReference type="InterPro" id="IPR017983">
    <property type="entry name" value="GPCR_2_secretin-like_CS"/>
</dbReference>
<comment type="subcellular location">
    <subcellularLocation>
        <location evidence="1">Membrane</location>
        <topology evidence="1">Multi-pass membrane protein</topology>
    </subcellularLocation>
</comment>
<proteinExistence type="predicted"/>
<dbReference type="PANTHER" id="PTHR45620:SF15">
    <property type="entry name" value="DIURETIC HORMONE 44 RECEPTOR 1-RELATED"/>
    <property type="match status" value="1"/>
</dbReference>
<dbReference type="Proteomes" id="UP000245119">
    <property type="component" value="Linkage Group LG5"/>
</dbReference>
<evidence type="ECO:0000256" key="3">
    <source>
        <dbReference type="ARBA" id="ARBA00022729"/>
    </source>
</evidence>
<keyword evidence="11" id="KW-1185">Reference proteome</keyword>
<sequence>MVVLSSLMSREASGGKEDVHKKSKGLMSGLSSSCGGVEDSPALQVLFLVGFSLSTLALFVALTIFLSFRSLRCLRNIIHCHLIVSFTLSNITWLIMNNALIAEHRSGLQWLCKLKVTLYRYLTATNFFWMFVEGLYLFSMIVWAFSASKIKHWHYIIVGWMLPVVFVAVWVILKLLYDDTSLCWLPHSDAVLDYIIHIPICIVLLCNVFFLATIIWVLVTKLRASNSLETRQYRKAVRATVVLFPLLGLTYLLFFYIPTSHRHLYHVTAFVNAALHSLQGLVVAIFFCFLNGEVQAVLRKKLSNIQDNRGLFTRYTKSSFVGSPGRSSFHALSMTTCNGRQSQPARSKHCNSETSEVFASPEEAAEHML</sequence>
<reference evidence="10 11" key="1">
    <citation type="submission" date="2018-04" db="EMBL/GenBank/DDBJ databases">
        <title>The genome of golden apple snail Pomacea canaliculata provides insight into stress tolerance and invasive adaptation.</title>
        <authorList>
            <person name="Liu C."/>
            <person name="Liu B."/>
            <person name="Ren Y."/>
            <person name="Zhang Y."/>
            <person name="Wang H."/>
            <person name="Li S."/>
            <person name="Jiang F."/>
            <person name="Yin L."/>
            <person name="Zhang G."/>
            <person name="Qian W."/>
            <person name="Fan W."/>
        </authorList>
    </citation>
    <scope>NUCLEOTIDE SEQUENCE [LARGE SCALE GENOMIC DNA]</scope>
    <source>
        <strain evidence="10">SZHN2017</strain>
        <tissue evidence="10">Muscle</tissue>
    </source>
</reference>
<name>A0A2T7P9M3_POMCA</name>
<dbReference type="GO" id="GO:0005886">
    <property type="term" value="C:plasma membrane"/>
    <property type="evidence" value="ECO:0007669"/>
    <property type="project" value="TreeGrafter"/>
</dbReference>
<feature type="transmembrane region" description="Helical" evidence="8">
    <location>
        <begin position="196"/>
        <end position="219"/>
    </location>
</feature>
<dbReference type="PANTHER" id="PTHR45620">
    <property type="entry name" value="PDF RECEPTOR-LIKE PROTEIN-RELATED"/>
    <property type="match status" value="1"/>
</dbReference>
<dbReference type="PROSITE" id="PS50261">
    <property type="entry name" value="G_PROTEIN_RECEP_F2_4"/>
    <property type="match status" value="1"/>
</dbReference>
<evidence type="ECO:0000256" key="8">
    <source>
        <dbReference type="SAM" id="Phobius"/>
    </source>
</evidence>
<keyword evidence="4 8" id="KW-1133">Transmembrane helix</keyword>
<evidence type="ECO:0000256" key="5">
    <source>
        <dbReference type="ARBA" id="ARBA00023136"/>
    </source>
</evidence>
<dbReference type="AlphaFoldDB" id="A0A2T7P9M3"/>
<evidence type="ECO:0000313" key="11">
    <source>
        <dbReference type="Proteomes" id="UP000245119"/>
    </source>
</evidence>
<dbReference type="InterPro" id="IPR050332">
    <property type="entry name" value="GPCR_2"/>
</dbReference>